<name>A0A0D6JW81_9EURY</name>
<evidence type="ECO:0000313" key="2">
    <source>
        <dbReference type="EMBL" id="CQR52919.1"/>
    </source>
</evidence>
<dbReference type="Proteomes" id="UP000198902">
    <property type="component" value="Unassembled WGS sequence"/>
</dbReference>
<dbReference type="InterPro" id="IPR036388">
    <property type="entry name" value="WH-like_DNA-bd_sf"/>
</dbReference>
<feature type="domain" description="Transcription regulator PadR N-terminal" evidence="1">
    <location>
        <begin position="21"/>
        <end position="81"/>
    </location>
</feature>
<dbReference type="Pfam" id="PF03551">
    <property type="entry name" value="PadR"/>
    <property type="match status" value="1"/>
</dbReference>
<organism evidence="2 3">
    <name type="scientific">Haloferax massiliensis</name>
    <dbReference type="NCBI Taxonomy" id="1476858"/>
    <lineage>
        <taxon>Archaea</taxon>
        <taxon>Methanobacteriati</taxon>
        <taxon>Methanobacteriota</taxon>
        <taxon>Stenosarchaea group</taxon>
        <taxon>Halobacteria</taxon>
        <taxon>Halobacteriales</taxon>
        <taxon>Haloferacaceae</taxon>
        <taxon>Haloferax</taxon>
    </lineage>
</organism>
<accession>A0A0D6JW81</accession>
<sequence>MCVHELTAIQRDLLFVVRGMSDSSGQTIKTELEETQGRDLLTGRVYTNLNELVDKDLVNKGSKNGRTNEYSLTDKGRDAVEKRRRWEQRFLKQTA</sequence>
<dbReference type="InterPro" id="IPR005149">
    <property type="entry name" value="Tscrpt_reg_PadR_N"/>
</dbReference>
<dbReference type="Gene3D" id="1.10.10.10">
    <property type="entry name" value="Winged helix-like DNA-binding domain superfamily/Winged helix DNA-binding domain"/>
    <property type="match status" value="1"/>
</dbReference>
<gene>
    <name evidence="2" type="ORF">BN996_03367</name>
</gene>
<proteinExistence type="predicted"/>
<evidence type="ECO:0000313" key="3">
    <source>
        <dbReference type="Proteomes" id="UP000198902"/>
    </source>
</evidence>
<protein>
    <submittedName>
        <fullName evidence="2">Transcriptional regulator PadR-like family protein</fullName>
    </submittedName>
</protein>
<dbReference type="InterPro" id="IPR036390">
    <property type="entry name" value="WH_DNA-bd_sf"/>
</dbReference>
<keyword evidence="3" id="KW-1185">Reference proteome</keyword>
<dbReference type="SUPFAM" id="SSF46785">
    <property type="entry name" value="Winged helix' DNA-binding domain"/>
    <property type="match status" value="1"/>
</dbReference>
<evidence type="ECO:0000259" key="1">
    <source>
        <dbReference type="Pfam" id="PF03551"/>
    </source>
</evidence>
<dbReference type="EMBL" id="CSTE01000005">
    <property type="protein sequence ID" value="CQR52919.1"/>
    <property type="molecule type" value="Genomic_DNA"/>
</dbReference>
<reference evidence="3" key="1">
    <citation type="submission" date="2015-03" db="EMBL/GenBank/DDBJ databases">
        <authorList>
            <person name="Urmite Genomes"/>
        </authorList>
    </citation>
    <scope>NUCLEOTIDE SEQUENCE [LARGE SCALE GENOMIC DNA]</scope>
    <source>
        <strain evidence="3">Arc-Hr</strain>
    </source>
</reference>
<dbReference type="AlphaFoldDB" id="A0A0D6JW81"/>